<sequence>MTRISLYRHLLSKFPHHRRQTFEPNVFLHHATLETILSPQDQGSSRQGRVHLMIQNPIPKLSRKCMPDVVDGFAGARNSQEVMGAFADTILEKLSEVHNHLIQVSDCAVGEWMHLYEI</sequence>
<evidence type="ECO:0000313" key="2">
    <source>
        <dbReference type="Proteomes" id="UP000499080"/>
    </source>
</evidence>
<gene>
    <name evidence="1" type="ORF">AVEN_184620_1</name>
</gene>
<evidence type="ECO:0000313" key="1">
    <source>
        <dbReference type="EMBL" id="GBM25208.1"/>
    </source>
</evidence>
<name>A0A4Y2EB13_ARAVE</name>
<dbReference type="AlphaFoldDB" id="A0A4Y2EB13"/>
<accession>A0A4Y2EB13</accession>
<dbReference type="Proteomes" id="UP000499080">
    <property type="component" value="Unassembled WGS sequence"/>
</dbReference>
<reference evidence="1 2" key="1">
    <citation type="journal article" date="2019" name="Sci. Rep.">
        <title>Orb-weaving spider Araneus ventricosus genome elucidates the spidroin gene catalogue.</title>
        <authorList>
            <person name="Kono N."/>
            <person name="Nakamura H."/>
            <person name="Ohtoshi R."/>
            <person name="Moran D.A.P."/>
            <person name="Shinohara A."/>
            <person name="Yoshida Y."/>
            <person name="Fujiwara M."/>
            <person name="Mori M."/>
            <person name="Tomita M."/>
            <person name="Arakawa K."/>
        </authorList>
    </citation>
    <scope>NUCLEOTIDE SEQUENCE [LARGE SCALE GENOMIC DNA]</scope>
</reference>
<proteinExistence type="predicted"/>
<dbReference type="EMBL" id="BGPR01000532">
    <property type="protein sequence ID" value="GBM25208.1"/>
    <property type="molecule type" value="Genomic_DNA"/>
</dbReference>
<comment type="caution">
    <text evidence="1">The sequence shown here is derived from an EMBL/GenBank/DDBJ whole genome shotgun (WGS) entry which is preliminary data.</text>
</comment>
<keyword evidence="2" id="KW-1185">Reference proteome</keyword>
<organism evidence="1 2">
    <name type="scientific">Araneus ventricosus</name>
    <name type="common">Orbweaver spider</name>
    <name type="synonym">Epeira ventricosa</name>
    <dbReference type="NCBI Taxonomy" id="182803"/>
    <lineage>
        <taxon>Eukaryota</taxon>
        <taxon>Metazoa</taxon>
        <taxon>Ecdysozoa</taxon>
        <taxon>Arthropoda</taxon>
        <taxon>Chelicerata</taxon>
        <taxon>Arachnida</taxon>
        <taxon>Araneae</taxon>
        <taxon>Araneomorphae</taxon>
        <taxon>Entelegynae</taxon>
        <taxon>Araneoidea</taxon>
        <taxon>Araneidae</taxon>
        <taxon>Araneus</taxon>
    </lineage>
</organism>
<protein>
    <submittedName>
        <fullName evidence="1">Uncharacterized protein</fullName>
    </submittedName>
</protein>